<feature type="signal peptide" evidence="1">
    <location>
        <begin position="1"/>
        <end position="28"/>
    </location>
</feature>
<dbReference type="InterPro" id="IPR006311">
    <property type="entry name" value="TAT_signal"/>
</dbReference>
<dbReference type="PANTHER" id="PTHR31460:SF3">
    <property type="entry name" value="MESOCENTIN"/>
    <property type="match status" value="1"/>
</dbReference>
<comment type="caution">
    <text evidence="3">The sequence shown here is derived from an EMBL/GenBank/DDBJ whole genome shotgun (WGS) entry which is preliminary data.</text>
</comment>
<accession>A0A2V4P3D6</accession>
<gene>
    <name evidence="3" type="ORF">C7C46_01465</name>
</gene>
<dbReference type="Gene3D" id="2.120.10.30">
    <property type="entry name" value="TolB, C-terminal domain"/>
    <property type="match status" value="1"/>
</dbReference>
<feature type="domain" description="SMP-30/Gluconolactonase/LRE-like region" evidence="2">
    <location>
        <begin position="55"/>
        <end position="309"/>
    </location>
</feature>
<dbReference type="AlphaFoldDB" id="A0A2V4P3D6"/>
<evidence type="ECO:0000313" key="4">
    <source>
        <dbReference type="Proteomes" id="UP000248039"/>
    </source>
</evidence>
<proteinExistence type="predicted"/>
<dbReference type="Pfam" id="PF08450">
    <property type="entry name" value="SGL"/>
    <property type="match status" value="1"/>
</dbReference>
<reference evidence="3 4" key="1">
    <citation type="submission" date="2018-03" db="EMBL/GenBank/DDBJ databases">
        <title>Bioinformatic expansion and discovery of thiopeptide antibiotics.</title>
        <authorList>
            <person name="Schwalen C.J."/>
            <person name="Hudson G.A."/>
            <person name="Mitchell D.A."/>
        </authorList>
    </citation>
    <scope>NUCLEOTIDE SEQUENCE [LARGE SCALE GENOMIC DNA]</scope>
    <source>
        <strain evidence="3 4">ATCC 21389</strain>
    </source>
</reference>
<dbReference type="RefSeq" id="WP_110664733.1">
    <property type="nucleotide sequence ID" value="NZ_PYBW01000006.1"/>
</dbReference>
<keyword evidence="1" id="KW-0732">Signal</keyword>
<dbReference type="InterPro" id="IPR011042">
    <property type="entry name" value="6-blade_b-propeller_TolB-like"/>
</dbReference>
<feature type="chain" id="PRO_5016131463" description="SMP-30/Gluconolactonase/LRE-like region domain-containing protein" evidence="1">
    <location>
        <begin position="29"/>
        <end position="342"/>
    </location>
</feature>
<dbReference type="InterPro" id="IPR053224">
    <property type="entry name" value="Sensory_adhesion_molecule"/>
</dbReference>
<keyword evidence="4" id="KW-1185">Reference proteome</keyword>
<sequence>MNGTTRRTAVAAALAAAAIMGGALPAVAADRAPGAVAPAAWYGGAVAGTGNELNPESASWDPTSGRFVISSIHQGVVSTVGPDGVARTLVADPTLVSVIGVKVDAARGRVLVCNADPAGLSVRSTPGSQGHVAGLGSYDLRTGARRWYVDLAAVAADGGPHMANDVVFDADGTAYVTDSFSPIVYQVTADGRASVLLRDTRLGAGAGQFGLNGIVLRDSRLYLGNYQNGAIWEVPVHRLGALRLLVQDPRLVGLDGLTAGPDGTLLGATNRIGTDSSGQVVTVRQHHGQARLSVANAPVPAPTAVTKGPDGAYWVLSGRMDVLFAGGATDEFRLVRLPAVGR</sequence>
<dbReference type="PANTHER" id="PTHR31460">
    <property type="match status" value="1"/>
</dbReference>
<dbReference type="PROSITE" id="PS51318">
    <property type="entry name" value="TAT"/>
    <property type="match status" value="1"/>
</dbReference>
<organism evidence="3 4">
    <name type="scientific">Streptomyces tateyamensis</name>
    <dbReference type="NCBI Taxonomy" id="565073"/>
    <lineage>
        <taxon>Bacteria</taxon>
        <taxon>Bacillati</taxon>
        <taxon>Actinomycetota</taxon>
        <taxon>Actinomycetes</taxon>
        <taxon>Kitasatosporales</taxon>
        <taxon>Streptomycetaceae</taxon>
        <taxon>Streptomyces</taxon>
    </lineage>
</organism>
<dbReference type="OrthoDB" id="504981at2"/>
<name>A0A2V4P3D6_9ACTN</name>
<dbReference type="EMBL" id="PYBW01000006">
    <property type="protein sequence ID" value="PYC88141.1"/>
    <property type="molecule type" value="Genomic_DNA"/>
</dbReference>
<dbReference type="InterPro" id="IPR013658">
    <property type="entry name" value="SGL"/>
</dbReference>
<evidence type="ECO:0000256" key="1">
    <source>
        <dbReference type="SAM" id="SignalP"/>
    </source>
</evidence>
<evidence type="ECO:0000259" key="2">
    <source>
        <dbReference type="Pfam" id="PF08450"/>
    </source>
</evidence>
<dbReference type="Proteomes" id="UP000248039">
    <property type="component" value="Unassembled WGS sequence"/>
</dbReference>
<protein>
    <recommendedName>
        <fullName evidence="2">SMP-30/Gluconolactonase/LRE-like region domain-containing protein</fullName>
    </recommendedName>
</protein>
<dbReference type="SUPFAM" id="SSF63829">
    <property type="entry name" value="Calcium-dependent phosphotriesterase"/>
    <property type="match status" value="1"/>
</dbReference>
<evidence type="ECO:0000313" key="3">
    <source>
        <dbReference type="EMBL" id="PYC88141.1"/>
    </source>
</evidence>